<organism evidence="1 2">
    <name type="scientific">Bacillus cereus</name>
    <dbReference type="NCBI Taxonomy" id="1396"/>
    <lineage>
        <taxon>Bacteria</taxon>
        <taxon>Bacillati</taxon>
        <taxon>Bacillota</taxon>
        <taxon>Bacilli</taxon>
        <taxon>Bacillales</taxon>
        <taxon>Bacillaceae</taxon>
        <taxon>Bacillus</taxon>
        <taxon>Bacillus cereus group</taxon>
    </lineage>
</organism>
<gene>
    <name evidence="1" type="ORF">CN984_11855</name>
</gene>
<dbReference type="InterPro" id="IPR027417">
    <property type="entry name" value="P-loop_NTPase"/>
</dbReference>
<protein>
    <submittedName>
        <fullName evidence="1">Uncharacterized protein</fullName>
    </submittedName>
</protein>
<evidence type="ECO:0000313" key="1">
    <source>
        <dbReference type="EMBL" id="PGO29279.1"/>
    </source>
</evidence>
<dbReference type="SUPFAM" id="SSF52540">
    <property type="entry name" value="P-loop containing nucleoside triphosphate hydrolases"/>
    <property type="match status" value="1"/>
</dbReference>
<dbReference type="AlphaFoldDB" id="A0A2A7FNV7"/>
<comment type="caution">
    <text evidence="1">The sequence shown here is derived from an EMBL/GenBank/DDBJ whole genome shotgun (WGS) entry which is preliminary data.</text>
</comment>
<name>A0A2A7FNV7_BACCE</name>
<dbReference type="Gene3D" id="3.40.50.300">
    <property type="entry name" value="P-loop containing nucleotide triphosphate hydrolases"/>
    <property type="match status" value="1"/>
</dbReference>
<reference evidence="1 2" key="1">
    <citation type="submission" date="2017-09" db="EMBL/GenBank/DDBJ databases">
        <title>Large-scale bioinformatics analysis of Bacillus genomes uncovers conserved roles of natural products in bacterial physiology.</title>
        <authorList>
            <consortium name="Agbiome Team Llc"/>
            <person name="Bleich R.M."/>
            <person name="Grubbs K.J."/>
            <person name="Santa Maria K.C."/>
            <person name="Allen S.E."/>
            <person name="Farag S."/>
            <person name="Shank E.A."/>
            <person name="Bowers A."/>
        </authorList>
    </citation>
    <scope>NUCLEOTIDE SEQUENCE [LARGE SCALE GENOMIC DNA]</scope>
    <source>
        <strain evidence="1 2">AFS050027</strain>
    </source>
</reference>
<evidence type="ECO:0000313" key="2">
    <source>
        <dbReference type="Proteomes" id="UP000223777"/>
    </source>
</evidence>
<dbReference type="Proteomes" id="UP000223777">
    <property type="component" value="Unassembled WGS sequence"/>
</dbReference>
<accession>A0A2A7FNV7</accession>
<dbReference type="EMBL" id="NUIL01000015">
    <property type="protein sequence ID" value="PGO29279.1"/>
    <property type="molecule type" value="Genomic_DNA"/>
</dbReference>
<proteinExistence type="predicted"/>
<sequence length="181" mass="21082">MQLAFNNWMAGSGKDACADYLVEKHGFKKYALSDGIYEVAYTYYGIPRGTRPPRELLIHIGESLRSYDIMLWINDTLRRIAEDGHDRVIITDVRKLLEHSVLGEKGWYNLMIYCDPKKAVQRLKERDGEAKEELIMNSSLENQLRPLKDYMKTIDNSDDFEETKKELDALVRFLEESSPKK</sequence>